<comment type="caution">
    <text evidence="2">The sequence shown here is derived from an EMBL/GenBank/DDBJ whole genome shotgun (WGS) entry which is preliminary data.</text>
</comment>
<evidence type="ECO:0000313" key="2">
    <source>
        <dbReference type="EMBL" id="KAF4676974.1"/>
    </source>
</evidence>
<gene>
    <name evidence="2" type="ORF">FOZ60_000401</name>
</gene>
<accession>A0A7J6N000</accession>
<protein>
    <submittedName>
        <fullName evidence="2">Uncharacterized protein</fullName>
    </submittedName>
</protein>
<sequence>MVWYKSYHNMGRHNTPSCDKFVAKFARRTDVVGHQRGFHEYPNIRVLSAIGLPFIMLDDDYSSGTHVDKIFFERNTQFDRPYWDSIDVRGRRRRKESGLGEGGETVEVPRSHGRTQQNGEQQQALRNSLLHDSEVRGLAVHICELEDYHSDPHHDHNRKIIPDNYKDKLCEDMANRVRKDNVSLLFATSSSSSLPQQIGHGHHQAGHQHSTSTPAASHTATTYRIFHDDTTTNTDCGTNPYVHNNEDREYFLKKNSYTEYNEDRVRYKHTMR</sequence>
<dbReference type="EMBL" id="JABANP010001026">
    <property type="protein sequence ID" value="KAF4676974.1"/>
    <property type="molecule type" value="Genomic_DNA"/>
</dbReference>
<feature type="compositionally biased region" description="Low complexity" evidence="1">
    <location>
        <begin position="207"/>
        <end position="218"/>
    </location>
</feature>
<evidence type="ECO:0000256" key="1">
    <source>
        <dbReference type="SAM" id="MobiDB-lite"/>
    </source>
</evidence>
<dbReference type="OrthoDB" id="461645at2759"/>
<dbReference type="Proteomes" id="UP000541610">
    <property type="component" value="Unassembled WGS sequence"/>
</dbReference>
<proteinExistence type="predicted"/>
<dbReference type="AlphaFoldDB" id="A0A7J6N000"/>
<organism evidence="2 3">
    <name type="scientific">Perkinsus olseni</name>
    <name type="common">Perkinsus atlanticus</name>
    <dbReference type="NCBI Taxonomy" id="32597"/>
    <lineage>
        <taxon>Eukaryota</taxon>
        <taxon>Sar</taxon>
        <taxon>Alveolata</taxon>
        <taxon>Perkinsozoa</taxon>
        <taxon>Perkinsea</taxon>
        <taxon>Perkinsida</taxon>
        <taxon>Perkinsidae</taxon>
        <taxon>Perkinsus</taxon>
    </lineage>
</organism>
<evidence type="ECO:0000313" key="3">
    <source>
        <dbReference type="Proteomes" id="UP000541610"/>
    </source>
</evidence>
<feature type="region of interest" description="Disordered" evidence="1">
    <location>
        <begin position="192"/>
        <end position="218"/>
    </location>
</feature>
<reference evidence="2 3" key="1">
    <citation type="submission" date="2020-04" db="EMBL/GenBank/DDBJ databases">
        <title>Perkinsus olseni comparative genomics.</title>
        <authorList>
            <person name="Bogema D.R."/>
        </authorList>
    </citation>
    <scope>NUCLEOTIDE SEQUENCE [LARGE SCALE GENOMIC DNA]</scope>
    <source>
        <strain evidence="2">00978-12</strain>
    </source>
</reference>
<feature type="compositionally biased region" description="Polar residues" evidence="1">
    <location>
        <begin position="114"/>
        <end position="124"/>
    </location>
</feature>
<feature type="region of interest" description="Disordered" evidence="1">
    <location>
        <begin position="93"/>
        <end position="124"/>
    </location>
</feature>
<name>A0A7J6N000_PEROL</name>